<dbReference type="Gene3D" id="3.30.710.10">
    <property type="entry name" value="Potassium Channel Kv1.1, Chain A"/>
    <property type="match status" value="1"/>
</dbReference>
<proteinExistence type="predicted"/>
<dbReference type="GeneID" id="19266527"/>
<evidence type="ECO:0000313" key="1">
    <source>
        <dbReference type="EMBL" id="ETS87686.1"/>
    </source>
</evidence>
<evidence type="ECO:0008006" key="3">
    <source>
        <dbReference type="Google" id="ProtNLM"/>
    </source>
</evidence>
<dbReference type="InParanoid" id="W3XR32"/>
<dbReference type="OrthoDB" id="1022638at2759"/>
<sequence length="384" mass="43742">MLKAKLACKRASALAVKTTRKSEDSENVRVFVGEESREFNFSKKELASTSPYFATRLDASGLNYLQRDAQLSTLWLEDLCPDMFELFAYWADQRHRSSSHTGEGSSSFFAGFELFIDEAQLQDCCEELHWDLVNLHLFAARLGIDALQDAAMDAIQDMYLCCDWDITPQLVSRAYNLDHEQDQDQDNDQEEEEEEQDDEAAMYSYRLRKWIVAMVAWTLNGSGGCATDAEQERVRSLFARAPALRQDYDAHMDKSSRSRVRLQFKNPQLRLPSNSLRNDERQFGFRQCSFHTHRSSVGQGRCPHSLAARKEAAAAAHRRVPSLSFLDSDVEEEELESDAELASSPLNNRRSIVGHLELPLGSITDKELVASPRTMIFDLYLDID</sequence>
<dbReference type="EMBL" id="KI912109">
    <property type="protein sequence ID" value="ETS87686.1"/>
    <property type="molecule type" value="Genomic_DNA"/>
</dbReference>
<dbReference type="HOGENOM" id="CLU_041437_1_0_1"/>
<dbReference type="RefSeq" id="XP_007828286.1">
    <property type="nucleotide sequence ID" value="XM_007830095.1"/>
</dbReference>
<name>W3XR32_PESFW</name>
<dbReference type="OMA" id="LFGFREC"/>
<reference evidence="2" key="1">
    <citation type="journal article" date="2015" name="BMC Genomics">
        <title>Genomic and transcriptomic analysis of the endophytic fungus Pestalotiopsis fici reveals its lifestyle and high potential for synthesis of natural products.</title>
        <authorList>
            <person name="Wang X."/>
            <person name="Zhang X."/>
            <person name="Liu L."/>
            <person name="Xiang M."/>
            <person name="Wang W."/>
            <person name="Sun X."/>
            <person name="Che Y."/>
            <person name="Guo L."/>
            <person name="Liu G."/>
            <person name="Guo L."/>
            <person name="Wang C."/>
            <person name="Yin W.B."/>
            <person name="Stadler M."/>
            <person name="Zhang X."/>
            <person name="Liu X."/>
        </authorList>
    </citation>
    <scope>NUCLEOTIDE SEQUENCE [LARGE SCALE GENOMIC DNA]</scope>
    <source>
        <strain evidence="2">W106-1 / CGMCC3.15140</strain>
    </source>
</reference>
<dbReference type="Proteomes" id="UP000030651">
    <property type="component" value="Unassembled WGS sequence"/>
</dbReference>
<dbReference type="InterPro" id="IPR011333">
    <property type="entry name" value="SKP1/BTB/POZ_sf"/>
</dbReference>
<dbReference type="eggNOG" id="ENOG502R9DY">
    <property type="taxonomic scope" value="Eukaryota"/>
</dbReference>
<dbReference type="AlphaFoldDB" id="W3XR32"/>
<protein>
    <recommendedName>
        <fullName evidence="3">BTB domain-containing protein</fullName>
    </recommendedName>
</protein>
<organism evidence="1 2">
    <name type="scientific">Pestalotiopsis fici (strain W106-1 / CGMCC3.15140)</name>
    <dbReference type="NCBI Taxonomy" id="1229662"/>
    <lineage>
        <taxon>Eukaryota</taxon>
        <taxon>Fungi</taxon>
        <taxon>Dikarya</taxon>
        <taxon>Ascomycota</taxon>
        <taxon>Pezizomycotina</taxon>
        <taxon>Sordariomycetes</taxon>
        <taxon>Xylariomycetidae</taxon>
        <taxon>Amphisphaeriales</taxon>
        <taxon>Sporocadaceae</taxon>
        <taxon>Pestalotiopsis</taxon>
    </lineage>
</organism>
<keyword evidence="2" id="KW-1185">Reference proteome</keyword>
<gene>
    <name evidence="1" type="ORF">PFICI_01514</name>
</gene>
<evidence type="ECO:0000313" key="2">
    <source>
        <dbReference type="Proteomes" id="UP000030651"/>
    </source>
</evidence>
<accession>W3XR32</accession>
<dbReference type="KEGG" id="pfy:PFICI_01514"/>